<keyword evidence="3" id="KW-1185">Reference proteome</keyword>
<evidence type="ECO:0000256" key="1">
    <source>
        <dbReference type="SAM" id="Phobius"/>
    </source>
</evidence>
<keyword evidence="1" id="KW-1133">Transmembrane helix</keyword>
<keyword evidence="1" id="KW-0472">Membrane</keyword>
<dbReference type="AlphaFoldDB" id="A0AAV4DEM0"/>
<feature type="transmembrane region" description="Helical" evidence="1">
    <location>
        <begin position="12"/>
        <end position="32"/>
    </location>
</feature>
<name>A0AAV4DEM0_9GAST</name>
<reference evidence="2 3" key="1">
    <citation type="journal article" date="2021" name="Elife">
        <title>Chloroplast acquisition without the gene transfer in kleptoplastic sea slugs, Plakobranchus ocellatus.</title>
        <authorList>
            <person name="Maeda T."/>
            <person name="Takahashi S."/>
            <person name="Yoshida T."/>
            <person name="Shimamura S."/>
            <person name="Takaki Y."/>
            <person name="Nagai Y."/>
            <person name="Toyoda A."/>
            <person name="Suzuki Y."/>
            <person name="Arimoto A."/>
            <person name="Ishii H."/>
            <person name="Satoh N."/>
            <person name="Nishiyama T."/>
            <person name="Hasebe M."/>
            <person name="Maruyama T."/>
            <person name="Minagawa J."/>
            <person name="Obokata J."/>
            <person name="Shigenobu S."/>
        </authorList>
    </citation>
    <scope>NUCLEOTIDE SEQUENCE [LARGE SCALE GENOMIC DNA]</scope>
</reference>
<gene>
    <name evidence="2" type="ORF">PoB_006907000</name>
</gene>
<dbReference type="Proteomes" id="UP000735302">
    <property type="component" value="Unassembled WGS sequence"/>
</dbReference>
<accession>A0AAV4DEM0</accession>
<keyword evidence="1" id="KW-0812">Transmembrane</keyword>
<protein>
    <submittedName>
        <fullName evidence="2">Uncharacterized protein</fullName>
    </submittedName>
</protein>
<proteinExistence type="predicted"/>
<sequence length="348" mass="39758">MIVIFYNTNSVLCFNFQLSICIVIVALPSLLIGNSRNPSQVQDDLATRIRYKRKWHKVPDYTQARYKLNEFGTDRGSQYSVLDKLMYEVPGKDNAGAFIKDDAFGLASYDISKSGNVLLNTAKYHRWYKLAQAGAMGLQVNHRGYHDENLWVALNTQKDIMPLTINRWVNGKQVWETRRVSYAIPIEIVYTTPLANWNPYDIEFHGKNNTPVTLNHRNGGKDKAHAYNGNSIYAYYRVPKELYKQVPHVENNSKGVLDKNGNLRLVLGAGPQTFSYPFEDFGKVRLRYPIFPVHFEGTTVGMELEALKDSVLKMSTYAYLYENQPMASGSGTTPTNVDVNFHVRDSYR</sequence>
<comment type="caution">
    <text evidence="2">The sequence shown here is derived from an EMBL/GenBank/DDBJ whole genome shotgun (WGS) entry which is preliminary data.</text>
</comment>
<evidence type="ECO:0000313" key="2">
    <source>
        <dbReference type="EMBL" id="GFO42565.1"/>
    </source>
</evidence>
<evidence type="ECO:0000313" key="3">
    <source>
        <dbReference type="Proteomes" id="UP000735302"/>
    </source>
</evidence>
<dbReference type="EMBL" id="BLXT01007807">
    <property type="protein sequence ID" value="GFO42565.1"/>
    <property type="molecule type" value="Genomic_DNA"/>
</dbReference>
<organism evidence="2 3">
    <name type="scientific">Plakobranchus ocellatus</name>
    <dbReference type="NCBI Taxonomy" id="259542"/>
    <lineage>
        <taxon>Eukaryota</taxon>
        <taxon>Metazoa</taxon>
        <taxon>Spiralia</taxon>
        <taxon>Lophotrochozoa</taxon>
        <taxon>Mollusca</taxon>
        <taxon>Gastropoda</taxon>
        <taxon>Heterobranchia</taxon>
        <taxon>Euthyneura</taxon>
        <taxon>Panpulmonata</taxon>
        <taxon>Sacoglossa</taxon>
        <taxon>Placobranchoidea</taxon>
        <taxon>Plakobranchidae</taxon>
        <taxon>Plakobranchus</taxon>
    </lineage>
</organism>